<feature type="compositionally biased region" description="Basic and acidic residues" evidence="1">
    <location>
        <begin position="102"/>
        <end position="116"/>
    </location>
</feature>
<keyword evidence="5" id="KW-1185">Reference proteome</keyword>
<sequence>MATEFTTKVRLVRCPKCRQLLPELPDFQVYKCGGCGAILQAKNRLNGLRSRSTGLNGTVAAQMNHGLGHVSEHRASSSTSCNGTLSDLGECSSDQIDEKNQSKFSRECSLERKSERDENESSEGTESSSSSLQGKAPASGELSLERRNERDGSNSSGSIESSSSLKASAPASGECSLKRRSERDGNKSSEGIESSSSSLKASAPASEELYSERRNERNGSRSSESIESSSSSKATASEEIYLVRRNGSKSSEGTESSSSSLKASASASGECSLERRNEKDGSNSSEGTEYSSSSSLKATTPDLGECTLERNNERDESKSSEGIEYGSLGLKAKAPDSGEYSLEQNIERDESKSSKGLESSSSSPKATTPDLGECFLERNIERVENKSSEGIESSSSSPKATFPDSGEHFSDHHNEKNQNKFSEDEESSSLSHKVILPESGEYTTIQNNERDPDNSTVENYGGEQLGDLNLPDENQNNQSDQNDYGDRGIEQLGVSKEISSSMELASNERKEPLPVTTACSPALKDDGSLTLAPNVEVDIEVEIDSDSTSSSSLNAEATKGSSSIYPAHMLPRESISSDIILSPDEQSRAKADINMDVDSDFRRASVVNPEATRESDVTVHMPAKESSSSGTLTSSPNEQLKEPHNSVPKSFDHFKSSNTFESTDFLSPRSEFSTAVRDRSKSPATRSHHAYDGSVSSYDGIDDQFYNHNLHTFQDSYKALNLARSEERYRRDKFLAESMGNRVSELPSQARSSWSSLSDKNGHAMKYRNRDQDELLPPRRPGHPSRDHARVQRNEYMPRMASLQRGSLGGYGNGHFTNQMHNEFQSNSDYQSDMSVSVGPDKLTLLRMVYELRNQVNNLNVHASRQEKHIPQYHNYEASDEELFHGLNQPRDFRRSRAGSHYTQQQSQYTRIPFSSEATTSRHQVDPSYMHHYPPAMQYSAPMPLPIRCNTNGLRRVHPGYASSQWDSETMSDDLGHISHEVKKYYGEKQQMTKRHFLPIAGGAPIVICYNCFKPLQIPADFLLFKRRCHRLQCGACSKVLKFSLHKRTHIVPYEVNAIGPPPSEVADPVSYSDDYGYQLSYCKSGSTEAGYAVNVTLSSSLQSNSVHERNMSYGSNNPTRGRQGIVLRRSQSQNKDQNPVERFMSARTSSSMLKSKNHSSEVEELPPKSSSPLHQLMGYKSPSQVIRGSGISRSGTKSSLRN</sequence>
<feature type="compositionally biased region" description="Low complexity" evidence="1">
    <location>
        <begin position="153"/>
        <end position="173"/>
    </location>
</feature>
<feature type="compositionally biased region" description="Low complexity" evidence="1">
    <location>
        <begin position="220"/>
        <end position="232"/>
    </location>
</feature>
<feature type="region of interest" description="Disordered" evidence="1">
    <location>
        <begin position="607"/>
        <end position="653"/>
    </location>
</feature>
<evidence type="ECO:0000256" key="1">
    <source>
        <dbReference type="SAM" id="MobiDB-lite"/>
    </source>
</evidence>
<feature type="region of interest" description="Disordered" evidence="1">
    <location>
        <begin position="741"/>
        <end position="788"/>
    </location>
</feature>
<dbReference type="Proteomes" id="UP000238479">
    <property type="component" value="Chromosome 1"/>
</dbReference>
<feature type="compositionally biased region" description="Low complexity" evidence="1">
    <location>
        <begin position="248"/>
        <end position="270"/>
    </location>
</feature>
<feature type="compositionally biased region" description="Basic and acidic residues" evidence="1">
    <location>
        <begin position="307"/>
        <end position="321"/>
    </location>
</feature>
<feature type="compositionally biased region" description="Low complexity" evidence="1">
    <location>
        <begin position="282"/>
        <end position="295"/>
    </location>
</feature>
<dbReference type="PANTHER" id="PTHR31105">
    <property type="entry name" value="EXTRA-LARGE G-PROTEIN-LIKE"/>
    <property type="match status" value="1"/>
</dbReference>
<feature type="compositionally biased region" description="Basic and acidic residues" evidence="1">
    <location>
        <begin position="768"/>
        <end position="777"/>
    </location>
</feature>
<dbReference type="EMBL" id="PDCK01000039">
    <property type="protein sequence ID" value="PRQ59656.1"/>
    <property type="molecule type" value="Genomic_DNA"/>
</dbReference>
<name>A0A2P6SLW0_ROSCH</name>
<evidence type="ECO:0000313" key="4">
    <source>
        <dbReference type="EMBL" id="PRQ59656.1"/>
    </source>
</evidence>
<organism evidence="4 5">
    <name type="scientific">Rosa chinensis</name>
    <name type="common">China rose</name>
    <dbReference type="NCBI Taxonomy" id="74649"/>
    <lineage>
        <taxon>Eukaryota</taxon>
        <taxon>Viridiplantae</taxon>
        <taxon>Streptophyta</taxon>
        <taxon>Embryophyta</taxon>
        <taxon>Tracheophyta</taxon>
        <taxon>Spermatophyta</taxon>
        <taxon>Magnoliopsida</taxon>
        <taxon>eudicotyledons</taxon>
        <taxon>Gunneridae</taxon>
        <taxon>Pentapetalae</taxon>
        <taxon>rosids</taxon>
        <taxon>fabids</taxon>
        <taxon>Rosales</taxon>
        <taxon>Rosaceae</taxon>
        <taxon>Rosoideae</taxon>
        <taxon>Rosoideae incertae sedis</taxon>
        <taxon>Rosa</taxon>
    </lineage>
</organism>
<feature type="compositionally biased region" description="Basic and acidic residues" evidence="1">
    <location>
        <begin position="375"/>
        <end position="389"/>
    </location>
</feature>
<dbReference type="AlphaFoldDB" id="A0A2P6SLW0"/>
<feature type="compositionally biased region" description="Low complexity" evidence="1">
    <location>
        <begin position="626"/>
        <end position="635"/>
    </location>
</feature>
<evidence type="ECO:0000259" key="2">
    <source>
        <dbReference type="Pfam" id="PF11331"/>
    </source>
</evidence>
<feature type="domain" description="Enhanced disease resistance 4-like N-terminal" evidence="3">
    <location>
        <begin position="8"/>
        <end position="41"/>
    </location>
</feature>
<feature type="compositionally biased region" description="Basic and acidic residues" evidence="1">
    <location>
        <begin position="143"/>
        <end position="152"/>
    </location>
</feature>
<feature type="compositionally biased region" description="Basic and acidic residues" evidence="1">
    <location>
        <begin position="272"/>
        <end position="281"/>
    </location>
</feature>
<dbReference type="InterPro" id="IPR040244">
    <property type="entry name" value="EDR4-like"/>
</dbReference>
<dbReference type="OrthoDB" id="1930285at2759"/>
<gene>
    <name evidence="4" type="ORF">RchiOBHm_Chr1g0372591</name>
</gene>
<dbReference type="InterPro" id="IPR055126">
    <property type="entry name" value="EDR4-like_N"/>
</dbReference>
<proteinExistence type="predicted"/>
<accession>A0A2P6SLW0</accession>
<feature type="region of interest" description="Disordered" evidence="1">
    <location>
        <begin position="544"/>
        <end position="568"/>
    </location>
</feature>
<dbReference type="Pfam" id="PF22910">
    <property type="entry name" value="EDR4-like_1st"/>
    <property type="match status" value="1"/>
</dbReference>
<reference evidence="4 5" key="1">
    <citation type="journal article" date="2018" name="Nat. Genet.">
        <title>The Rosa genome provides new insights in the design of modern roses.</title>
        <authorList>
            <person name="Bendahmane M."/>
        </authorList>
    </citation>
    <scope>NUCLEOTIDE SEQUENCE [LARGE SCALE GENOMIC DNA]</scope>
    <source>
        <strain evidence="5">cv. Old Blush</strain>
    </source>
</reference>
<feature type="compositionally biased region" description="Basic and acidic residues" evidence="1">
    <location>
        <begin position="639"/>
        <end position="653"/>
    </location>
</feature>
<dbReference type="PANTHER" id="PTHR31105:SF38">
    <property type="entry name" value="PROTEIN ENHANCED DISEASE RESISTANCE 4"/>
    <property type="match status" value="1"/>
</dbReference>
<evidence type="ECO:0000313" key="5">
    <source>
        <dbReference type="Proteomes" id="UP000238479"/>
    </source>
</evidence>
<feature type="compositionally biased region" description="Basic and acidic residues" evidence="1">
    <location>
        <begin position="345"/>
        <end position="355"/>
    </location>
</feature>
<feature type="compositionally biased region" description="Low complexity" evidence="1">
    <location>
        <begin position="188"/>
        <end position="208"/>
    </location>
</feature>
<evidence type="ECO:0000259" key="3">
    <source>
        <dbReference type="Pfam" id="PF22910"/>
    </source>
</evidence>
<dbReference type="InterPro" id="IPR021480">
    <property type="entry name" value="Zinc_ribbon_12"/>
</dbReference>
<feature type="compositionally biased region" description="Polar residues" evidence="1">
    <location>
        <begin position="1182"/>
        <end position="1203"/>
    </location>
</feature>
<feature type="region of interest" description="Disordered" evidence="1">
    <location>
        <begin position="1129"/>
        <end position="1203"/>
    </location>
</feature>
<feature type="compositionally biased region" description="Basic and acidic residues" evidence="1">
    <location>
        <begin position="210"/>
        <end position="219"/>
    </location>
</feature>
<feature type="compositionally biased region" description="Polar residues" evidence="1">
    <location>
        <begin position="746"/>
        <end position="759"/>
    </location>
</feature>
<feature type="compositionally biased region" description="Low complexity" evidence="1">
    <location>
        <begin position="472"/>
        <end position="482"/>
    </location>
</feature>
<feature type="compositionally biased region" description="Polar residues" evidence="1">
    <location>
        <begin position="553"/>
        <end position="564"/>
    </location>
</feature>
<dbReference type="Pfam" id="PF11331">
    <property type="entry name" value="Zn_ribbon_12"/>
    <property type="match status" value="1"/>
</dbReference>
<feature type="region of interest" description="Disordered" evidence="1">
    <location>
        <begin position="102"/>
        <end position="521"/>
    </location>
</feature>
<feature type="compositionally biased region" description="Basic and acidic residues" evidence="1">
    <location>
        <begin position="176"/>
        <end position="187"/>
    </location>
</feature>
<feature type="region of interest" description="Disordered" evidence="1">
    <location>
        <begin position="674"/>
        <end position="694"/>
    </location>
</feature>
<feature type="compositionally biased region" description="Basic and acidic residues" evidence="1">
    <location>
        <begin position="405"/>
        <end position="422"/>
    </location>
</feature>
<dbReference type="GO" id="GO:1900150">
    <property type="term" value="P:regulation of defense response to fungus"/>
    <property type="evidence" value="ECO:0007669"/>
    <property type="project" value="InterPro"/>
</dbReference>
<feature type="domain" description="Probable zinc-ribbon" evidence="2">
    <location>
        <begin position="1001"/>
        <end position="1045"/>
    </location>
</feature>
<dbReference type="OMA" id="GHVETHM"/>
<comment type="caution">
    <text evidence="4">The sequence shown here is derived from an EMBL/GenBank/DDBJ whole genome shotgun (WGS) entry which is preliminary data.</text>
</comment>
<protein>
    <submittedName>
        <fullName evidence="4">Putative zinc-ribbon domain, plant protein</fullName>
    </submittedName>
</protein>
<dbReference type="Gramene" id="PRQ59656">
    <property type="protein sequence ID" value="PRQ59656"/>
    <property type="gene ID" value="RchiOBHm_Chr1g0372591"/>
</dbReference>